<dbReference type="Proteomes" id="UP000242450">
    <property type="component" value="Chromosome 27"/>
</dbReference>
<proteinExistence type="predicted"/>
<keyword evidence="2" id="KW-1185">Reference proteome</keyword>
<protein>
    <submittedName>
        <fullName evidence="1">Uncharacterized protein</fullName>
    </submittedName>
</protein>
<evidence type="ECO:0000313" key="2">
    <source>
        <dbReference type="Proteomes" id="UP000242450"/>
    </source>
</evidence>
<organism evidence="1 2">
    <name type="scientific">Cervus elaphus hippelaphus</name>
    <name type="common">European red deer</name>
    <dbReference type="NCBI Taxonomy" id="46360"/>
    <lineage>
        <taxon>Eukaryota</taxon>
        <taxon>Metazoa</taxon>
        <taxon>Chordata</taxon>
        <taxon>Craniata</taxon>
        <taxon>Vertebrata</taxon>
        <taxon>Euteleostomi</taxon>
        <taxon>Mammalia</taxon>
        <taxon>Eutheria</taxon>
        <taxon>Laurasiatheria</taxon>
        <taxon>Artiodactyla</taxon>
        <taxon>Ruminantia</taxon>
        <taxon>Pecora</taxon>
        <taxon>Cervidae</taxon>
        <taxon>Cervinae</taxon>
        <taxon>Cervus</taxon>
    </lineage>
</organism>
<dbReference type="AlphaFoldDB" id="A0A212C6R8"/>
<comment type="caution">
    <text evidence="1">The sequence shown here is derived from an EMBL/GenBank/DDBJ whole genome shotgun (WGS) entry which is preliminary data.</text>
</comment>
<gene>
    <name evidence="1" type="ORF">Celaphus_00017777</name>
</gene>
<reference evidence="1 2" key="1">
    <citation type="journal article" date="2018" name="Mol. Genet. Genomics">
        <title>The red deer Cervus elaphus genome CerEla1.0: sequencing, annotating, genes, and chromosomes.</title>
        <authorList>
            <person name="Bana N.A."/>
            <person name="Nyiri A."/>
            <person name="Nagy J."/>
            <person name="Frank K."/>
            <person name="Nagy T."/>
            <person name="Steger V."/>
            <person name="Schiller M."/>
            <person name="Lakatos P."/>
            <person name="Sugar L."/>
            <person name="Horn P."/>
            <person name="Barta E."/>
            <person name="Orosz L."/>
        </authorList>
    </citation>
    <scope>NUCLEOTIDE SEQUENCE [LARGE SCALE GENOMIC DNA]</scope>
    <source>
        <strain evidence="1">Hungarian</strain>
    </source>
</reference>
<sequence>MSALGKGFVLSDREIQFLMTVCVRAEPGVGWRCGTAWSQRTLERPGKQEPCGSRLSGLRCTQQKCSFSDVRSCCLYPLVASRLHKQRHKCAFV</sequence>
<dbReference type="EMBL" id="MKHE01000027">
    <property type="protein sequence ID" value="OWK01678.1"/>
    <property type="molecule type" value="Genomic_DNA"/>
</dbReference>
<name>A0A212C6R8_CEREH</name>
<evidence type="ECO:0000313" key="1">
    <source>
        <dbReference type="EMBL" id="OWK01678.1"/>
    </source>
</evidence>
<accession>A0A212C6R8</accession>